<dbReference type="EMBL" id="CAKOGP040001291">
    <property type="protein sequence ID" value="CAJ1944991.1"/>
    <property type="molecule type" value="Genomic_DNA"/>
</dbReference>
<proteinExistence type="predicted"/>
<keyword evidence="4" id="KW-1185">Reference proteome</keyword>
<dbReference type="AlphaFoldDB" id="A0AAD2CU57"/>
<evidence type="ECO:0000313" key="2">
    <source>
        <dbReference type="EMBL" id="CAJ1944991.1"/>
    </source>
</evidence>
<dbReference type="EMBL" id="CAKOGP040001291">
    <property type="protein sequence ID" value="CAJ1944992.1"/>
    <property type="molecule type" value="Genomic_DNA"/>
</dbReference>
<reference evidence="3" key="1">
    <citation type="submission" date="2023-08" db="EMBL/GenBank/DDBJ databases">
        <authorList>
            <person name="Audoor S."/>
            <person name="Bilcke G."/>
        </authorList>
    </citation>
    <scope>NUCLEOTIDE SEQUENCE</scope>
</reference>
<dbReference type="Proteomes" id="UP001295423">
    <property type="component" value="Unassembled WGS sequence"/>
</dbReference>
<gene>
    <name evidence="2" type="ORF">CYCCA115_LOCUS9138</name>
    <name evidence="3" type="ORF">CYCCA115_LOCUS9139</name>
</gene>
<organism evidence="3 4">
    <name type="scientific">Cylindrotheca closterium</name>
    <dbReference type="NCBI Taxonomy" id="2856"/>
    <lineage>
        <taxon>Eukaryota</taxon>
        <taxon>Sar</taxon>
        <taxon>Stramenopiles</taxon>
        <taxon>Ochrophyta</taxon>
        <taxon>Bacillariophyta</taxon>
        <taxon>Bacillariophyceae</taxon>
        <taxon>Bacillariophycidae</taxon>
        <taxon>Bacillariales</taxon>
        <taxon>Bacillariaceae</taxon>
        <taxon>Cylindrotheca</taxon>
    </lineage>
</organism>
<name>A0AAD2CU57_9STRA</name>
<protein>
    <submittedName>
        <fullName evidence="3">Uncharacterized protein</fullName>
    </submittedName>
</protein>
<sequence length="183" mass="21317">MMWRGTRSVTVDKLEELRCPDQNGTKYEFDKFIETLRNHVTISWGKGEDVGHVLKHQEEPIFAGPTPLTTDELKDPDLVEEYIKELKRIEEQVRKLRLDLDKEREKKAPVDRSPKDKKQKFRRQQTTSGKLSIGDQVRIANPNKGQESEGEVTSINRISGFVTVHTRTQRIRRLAKNLDRLEP</sequence>
<accession>A0AAD2CU57</accession>
<feature type="compositionally biased region" description="Basic and acidic residues" evidence="1">
    <location>
        <begin position="103"/>
        <end position="116"/>
    </location>
</feature>
<evidence type="ECO:0000256" key="1">
    <source>
        <dbReference type="SAM" id="MobiDB-lite"/>
    </source>
</evidence>
<comment type="caution">
    <text evidence="3">The sequence shown here is derived from an EMBL/GenBank/DDBJ whole genome shotgun (WGS) entry which is preliminary data.</text>
</comment>
<evidence type="ECO:0000313" key="3">
    <source>
        <dbReference type="EMBL" id="CAJ1944992.1"/>
    </source>
</evidence>
<evidence type="ECO:0000313" key="4">
    <source>
        <dbReference type="Proteomes" id="UP001295423"/>
    </source>
</evidence>
<feature type="region of interest" description="Disordered" evidence="1">
    <location>
        <begin position="103"/>
        <end position="152"/>
    </location>
</feature>